<accession>A0A2S0PCX6</accession>
<reference evidence="3 4" key="1">
    <citation type="submission" date="2018-04" db="EMBL/GenBank/DDBJ databases">
        <title>Denitrifier Microvirgula.</title>
        <authorList>
            <person name="Anderson E."/>
            <person name="Jang J."/>
            <person name="Ishii S."/>
        </authorList>
    </citation>
    <scope>NUCLEOTIDE SEQUENCE [LARGE SCALE GENOMIC DNA]</scope>
    <source>
        <strain evidence="3 4">BE2.4</strain>
    </source>
</reference>
<protein>
    <submittedName>
        <fullName evidence="3">YafY family transcriptional regulator</fullName>
    </submittedName>
</protein>
<dbReference type="STRING" id="1122240.GCA_000620105_02069"/>
<keyword evidence="4" id="KW-1185">Reference proteome</keyword>
<name>A0A2S0PCX6_9NEIS</name>
<dbReference type="PROSITE" id="PS52050">
    <property type="entry name" value="WYL"/>
    <property type="match status" value="1"/>
</dbReference>
<dbReference type="InterPro" id="IPR051534">
    <property type="entry name" value="CBASS_pafABC_assoc_protein"/>
</dbReference>
<feature type="domain" description="Helix-turn-helix type 11" evidence="1">
    <location>
        <begin position="6"/>
        <end position="59"/>
    </location>
</feature>
<organism evidence="3 4">
    <name type="scientific">Microvirgula aerodenitrificans</name>
    <dbReference type="NCBI Taxonomy" id="57480"/>
    <lineage>
        <taxon>Bacteria</taxon>
        <taxon>Pseudomonadati</taxon>
        <taxon>Pseudomonadota</taxon>
        <taxon>Betaproteobacteria</taxon>
        <taxon>Neisseriales</taxon>
        <taxon>Aquaspirillaceae</taxon>
        <taxon>Microvirgula</taxon>
    </lineage>
</organism>
<dbReference type="Proteomes" id="UP000244173">
    <property type="component" value="Chromosome"/>
</dbReference>
<dbReference type="Gene3D" id="1.10.10.10">
    <property type="entry name" value="Winged helix-like DNA-binding domain superfamily/Winged helix DNA-binding domain"/>
    <property type="match status" value="1"/>
</dbReference>
<dbReference type="InterPro" id="IPR026881">
    <property type="entry name" value="WYL_dom"/>
</dbReference>
<dbReference type="InterPro" id="IPR013196">
    <property type="entry name" value="HTH_11"/>
</dbReference>
<gene>
    <name evidence="3" type="ORF">DAI18_15230</name>
</gene>
<dbReference type="AlphaFoldDB" id="A0A2S0PCX6"/>
<dbReference type="InterPro" id="IPR036390">
    <property type="entry name" value="WH_DNA-bd_sf"/>
</dbReference>
<dbReference type="OrthoDB" id="9807255at2"/>
<feature type="domain" description="WYL" evidence="2">
    <location>
        <begin position="138"/>
        <end position="201"/>
    </location>
</feature>
<dbReference type="InterPro" id="IPR036388">
    <property type="entry name" value="WH-like_DNA-bd_sf"/>
</dbReference>
<evidence type="ECO:0000313" key="3">
    <source>
        <dbReference type="EMBL" id="AVY95240.1"/>
    </source>
</evidence>
<dbReference type="Pfam" id="PF13280">
    <property type="entry name" value="WYL"/>
    <property type="match status" value="1"/>
</dbReference>
<dbReference type="SUPFAM" id="SSF46785">
    <property type="entry name" value="Winged helix' DNA-binding domain"/>
    <property type="match status" value="1"/>
</dbReference>
<sequence length="229" mass="25584">MSRSQRLLDLMQLLRRHRYPVTGAGLAAELGISLRTLYRDIATLQEQGAHIDGAPGLGYVLQPGFMLPPLMFSEDEVEALVLGSRWVAQRGDRRLGAAARDALAKIAAVLPPDLRDTLDASALLVGPGQPTVAEDGGLALIRQAIRSEHKLEIRYRDVGGAESVRTIWPFALGYFDRARVVVAWCELRQTFRHFRADRMIALADSGQRYPRRRQTLLKTWRETEGISTQ</sequence>
<evidence type="ECO:0000259" key="1">
    <source>
        <dbReference type="Pfam" id="PF08279"/>
    </source>
</evidence>
<dbReference type="EMBL" id="CP028519">
    <property type="protein sequence ID" value="AVY95240.1"/>
    <property type="molecule type" value="Genomic_DNA"/>
</dbReference>
<dbReference type="Pfam" id="PF08279">
    <property type="entry name" value="HTH_11"/>
    <property type="match status" value="1"/>
</dbReference>
<dbReference type="KEGG" id="maer:DAI18_15230"/>
<evidence type="ECO:0000259" key="2">
    <source>
        <dbReference type="Pfam" id="PF13280"/>
    </source>
</evidence>
<dbReference type="RefSeq" id="WP_028499155.1">
    <property type="nucleotide sequence ID" value="NZ_CP028519.1"/>
</dbReference>
<evidence type="ECO:0000313" key="4">
    <source>
        <dbReference type="Proteomes" id="UP000244173"/>
    </source>
</evidence>
<dbReference type="PANTHER" id="PTHR34580">
    <property type="match status" value="1"/>
</dbReference>
<dbReference type="PANTHER" id="PTHR34580:SF3">
    <property type="entry name" value="PROTEIN PAFB"/>
    <property type="match status" value="1"/>
</dbReference>
<proteinExistence type="predicted"/>